<dbReference type="Proteomes" id="UP000315914">
    <property type="component" value="Unassembled WGS sequence"/>
</dbReference>
<dbReference type="EMBL" id="VITW01000019">
    <property type="protein sequence ID" value="TWB66015.1"/>
    <property type="molecule type" value="Genomic_DNA"/>
</dbReference>
<dbReference type="AlphaFoldDB" id="A0A560J5B2"/>
<evidence type="ECO:0000313" key="3">
    <source>
        <dbReference type="Proteomes" id="UP000315914"/>
    </source>
</evidence>
<proteinExistence type="predicted"/>
<protein>
    <submittedName>
        <fullName evidence="2">Uncharacterized protein</fullName>
    </submittedName>
</protein>
<dbReference type="Gene3D" id="3.40.350.10">
    <property type="entry name" value="Creatinase/prolidase N-terminal domain"/>
    <property type="match status" value="1"/>
</dbReference>
<feature type="compositionally biased region" description="Polar residues" evidence="1">
    <location>
        <begin position="14"/>
        <end position="25"/>
    </location>
</feature>
<dbReference type="SUPFAM" id="SSF53092">
    <property type="entry name" value="Creatinase/prolidase N-terminal domain"/>
    <property type="match status" value="1"/>
</dbReference>
<evidence type="ECO:0000256" key="1">
    <source>
        <dbReference type="SAM" id="MobiDB-lite"/>
    </source>
</evidence>
<reference evidence="2 3" key="1">
    <citation type="submission" date="2019-06" db="EMBL/GenBank/DDBJ databases">
        <title>Genomic Encyclopedia of Type Strains, Phase IV (KMG-V): Genome sequencing to study the core and pangenomes of soil and plant-associated prokaryotes.</title>
        <authorList>
            <person name="Whitman W."/>
        </authorList>
    </citation>
    <scope>NUCLEOTIDE SEQUENCE [LARGE SCALE GENOMIC DNA]</scope>
    <source>
        <strain evidence="2 3">BR 10556</strain>
    </source>
</reference>
<dbReference type="InterPro" id="IPR029149">
    <property type="entry name" value="Creatin/AminoP/Spt16_N"/>
</dbReference>
<feature type="region of interest" description="Disordered" evidence="1">
    <location>
        <begin position="1"/>
        <end position="25"/>
    </location>
</feature>
<gene>
    <name evidence="2" type="ORF">FBZ95_11911</name>
</gene>
<sequence>MTLAPPTIRPLSGDVSTCHETSNPDSASGWLWIDTKNIHAYEDKYVHSATLSAFDVIAQTIKDLGGEKACIGVGLGGYYYSAKAHADLIRALPQASFVDADLLVNWIRIVKSPAELALMRQAGQLLMR</sequence>
<dbReference type="RefSeq" id="WP_245326926.1">
    <property type="nucleotide sequence ID" value="NZ_LWIG01000029.1"/>
</dbReference>
<keyword evidence="3" id="KW-1185">Reference proteome</keyword>
<accession>A0A560J5B2</accession>
<evidence type="ECO:0000313" key="2">
    <source>
        <dbReference type="EMBL" id="TWB66015.1"/>
    </source>
</evidence>
<name>A0A560J5B2_9BRAD</name>
<organism evidence="2 3">
    <name type="scientific">Bradyrhizobium sacchari</name>
    <dbReference type="NCBI Taxonomy" id="1399419"/>
    <lineage>
        <taxon>Bacteria</taxon>
        <taxon>Pseudomonadati</taxon>
        <taxon>Pseudomonadota</taxon>
        <taxon>Alphaproteobacteria</taxon>
        <taxon>Hyphomicrobiales</taxon>
        <taxon>Nitrobacteraceae</taxon>
        <taxon>Bradyrhizobium</taxon>
    </lineage>
</organism>
<comment type="caution">
    <text evidence="2">The sequence shown here is derived from an EMBL/GenBank/DDBJ whole genome shotgun (WGS) entry which is preliminary data.</text>
</comment>